<comment type="catalytic activity">
    <reaction evidence="1">
        <text>Hydrolysis of terminal, non-reducing beta-D-mannose residues in beta-D-mannosides.</text>
        <dbReference type="EC" id="3.2.1.25"/>
    </reaction>
</comment>
<dbReference type="GO" id="GO:0005975">
    <property type="term" value="P:carbohydrate metabolic process"/>
    <property type="evidence" value="ECO:0007669"/>
    <property type="project" value="InterPro"/>
</dbReference>
<keyword evidence="15" id="KW-1185">Reference proteome</keyword>
<dbReference type="InterPro" id="IPR036156">
    <property type="entry name" value="Beta-gal/glucu_dom_sf"/>
</dbReference>
<dbReference type="Gene3D" id="2.60.40.10">
    <property type="entry name" value="Immunoglobulins"/>
    <property type="match status" value="2"/>
</dbReference>
<dbReference type="GO" id="GO:0004567">
    <property type="term" value="F:beta-mannosidase activity"/>
    <property type="evidence" value="ECO:0007669"/>
    <property type="project" value="UniProtKB-EC"/>
</dbReference>
<evidence type="ECO:0000256" key="6">
    <source>
        <dbReference type="ARBA" id="ARBA00022801"/>
    </source>
</evidence>
<evidence type="ECO:0000256" key="1">
    <source>
        <dbReference type="ARBA" id="ARBA00000829"/>
    </source>
</evidence>
<keyword evidence="9" id="KW-0326">Glycosidase</keyword>
<evidence type="ECO:0000256" key="4">
    <source>
        <dbReference type="ARBA" id="ARBA00012754"/>
    </source>
</evidence>
<evidence type="ECO:0000256" key="5">
    <source>
        <dbReference type="ARBA" id="ARBA00022729"/>
    </source>
</evidence>
<evidence type="ECO:0000259" key="13">
    <source>
        <dbReference type="Pfam" id="PF22666"/>
    </source>
</evidence>
<comment type="caution">
    <text evidence="14">The sequence shown here is derived from an EMBL/GenBank/DDBJ whole genome shotgun (WGS) entry which is preliminary data.</text>
</comment>
<evidence type="ECO:0000313" key="15">
    <source>
        <dbReference type="Proteomes" id="UP001201812"/>
    </source>
</evidence>
<dbReference type="InterPro" id="IPR013783">
    <property type="entry name" value="Ig-like_fold"/>
</dbReference>
<accession>A0AAD4MRV2</accession>
<comment type="subcellular location">
    <subcellularLocation>
        <location evidence="2">Lysosome</location>
    </subcellularLocation>
</comment>
<dbReference type="SUPFAM" id="SSF49303">
    <property type="entry name" value="beta-Galactosidase/glucuronidase domain"/>
    <property type="match status" value="1"/>
</dbReference>
<evidence type="ECO:0000313" key="14">
    <source>
        <dbReference type="EMBL" id="KAI1703379.1"/>
    </source>
</evidence>
<dbReference type="SUPFAM" id="SSF51445">
    <property type="entry name" value="(Trans)glycosidases"/>
    <property type="match status" value="1"/>
</dbReference>
<dbReference type="InterPro" id="IPR054593">
    <property type="entry name" value="Beta-mannosidase-like_N2"/>
</dbReference>
<gene>
    <name evidence="14" type="ORF">DdX_14918</name>
</gene>
<proteinExistence type="inferred from homology"/>
<dbReference type="Gene3D" id="2.60.120.260">
    <property type="entry name" value="Galactose-binding domain-like"/>
    <property type="match status" value="1"/>
</dbReference>
<protein>
    <recommendedName>
        <fullName evidence="4">beta-mannosidase</fullName>
        <ecNumber evidence="4">3.2.1.25</ecNumber>
    </recommendedName>
    <alternativeName>
        <fullName evidence="10">Mannanase</fullName>
    </alternativeName>
</protein>
<name>A0AAD4MRV2_9BILA</name>
<sequence>MHLFLLPHSLRSRHIIAILLTLACSVLISDSVIVDLGGEWKFHTDASDLRNVSGLAQVPGDIFTDLQALRIIGNPLYGEGDEAYRWVGRQAWTYERNFSVTEAQAKAKILLLHLEGLDTIASVFLNGEFLLDSSNQFVSHVVNVRNFIRRGLNHIRIEFESPVQHAKEQAELYKAIHMHKLPPDCSAEVQNGECGINFLRKIQASFSWDWGPSFPTMGIWKPIYLEYHEAEPITMLDFYPTVIPQTDSFILKASIVTVCTDTQLNLENLVNAWISIEELNFTQMISIVYPKCTSSKKEIFEVQMEVPKNSVELWCPRGHGKQNLYTVSAGIALSDQTAAGMNKKVGFRTIELVQTYVNDEQKQMGRNFYFKVNDVPIFLKGTNWIPISAFPARNHSTTLKFMFHSMAQANMNALRVWGGGMYETEEFYELADEYGILIWQDLMFACALYPTSSHFLGNVKNEVTQQVLRLRHHPSILVWAGNNENEIAIAGNWWAVLRYTKAEMIADYKVLYNDLLKPLVNSLDTSRPFLLSSPSNGVETEAQGGFSEKPGDPAYGDIHFYNDVINFWKTDSYQTPRCATEFGVQSLPMRDTMLKWIDKSQWQYGSRSMTRRQHHGFGIATLLWMIFQHFEVPRIRSCKVQSPADLMMCQEFVNNFFDAKDAHLSHTFMDDIAFLSQIHQAIAMQSQTEHYRRWRSRLNPEGLGHTMCAMYWQLNDVWAAPSWSSIDFNLNWKMLHYFARRFFAPVIISMYIDDNDDLNIFIVSDNTFAVTNATFHLEMFVLGYGFQPIYATSTQVDILPQTSRKIDLNVSKHLNGEDILEDFVFRATVQRGKVENGNNLLPKVPTAILLPDKLHKREKFGKVFLNDFQRLSPKSYVLGLNATNIAPVVWLDLKQKVKDRGVLFHFSDNAFAMVDEGFGGITLEIFENPNNVQIVPDHIVVKYL</sequence>
<dbReference type="SUPFAM" id="SSF49785">
    <property type="entry name" value="Galactose-binding domain-like"/>
    <property type="match status" value="1"/>
</dbReference>
<dbReference type="AlphaFoldDB" id="A0AAD4MRV2"/>
<dbReference type="PANTHER" id="PTHR43730:SF1">
    <property type="entry name" value="BETA-MANNOSIDASE"/>
    <property type="match status" value="1"/>
</dbReference>
<organism evidence="14 15">
    <name type="scientific">Ditylenchus destructor</name>
    <dbReference type="NCBI Taxonomy" id="166010"/>
    <lineage>
        <taxon>Eukaryota</taxon>
        <taxon>Metazoa</taxon>
        <taxon>Ecdysozoa</taxon>
        <taxon>Nematoda</taxon>
        <taxon>Chromadorea</taxon>
        <taxon>Rhabditida</taxon>
        <taxon>Tylenchina</taxon>
        <taxon>Tylenchomorpha</taxon>
        <taxon>Sphaerularioidea</taxon>
        <taxon>Anguinidae</taxon>
        <taxon>Anguininae</taxon>
        <taxon>Ditylenchus</taxon>
    </lineage>
</organism>
<dbReference type="EC" id="3.2.1.25" evidence="4"/>
<evidence type="ECO:0000256" key="9">
    <source>
        <dbReference type="ARBA" id="ARBA00023295"/>
    </source>
</evidence>
<feature type="chain" id="PRO_5042264261" description="beta-mannosidase" evidence="11">
    <location>
        <begin position="32"/>
        <end position="944"/>
    </location>
</feature>
<dbReference type="Gene3D" id="3.20.20.80">
    <property type="entry name" value="Glycosidases"/>
    <property type="match status" value="1"/>
</dbReference>
<dbReference type="Pfam" id="PF02836">
    <property type="entry name" value="Glyco_hydro_2_C"/>
    <property type="match status" value="1"/>
</dbReference>
<dbReference type="PANTHER" id="PTHR43730">
    <property type="entry name" value="BETA-MANNOSIDASE"/>
    <property type="match status" value="1"/>
</dbReference>
<evidence type="ECO:0000256" key="3">
    <source>
        <dbReference type="ARBA" id="ARBA00007401"/>
    </source>
</evidence>
<feature type="domain" description="Beta-mannosidase-like galactose-binding" evidence="13">
    <location>
        <begin position="40"/>
        <end position="221"/>
    </location>
</feature>
<dbReference type="Proteomes" id="UP001201812">
    <property type="component" value="Unassembled WGS sequence"/>
</dbReference>
<dbReference type="GO" id="GO:0005764">
    <property type="term" value="C:lysosome"/>
    <property type="evidence" value="ECO:0007669"/>
    <property type="project" value="UniProtKB-SubCell"/>
</dbReference>
<dbReference type="InterPro" id="IPR008979">
    <property type="entry name" value="Galactose-bd-like_sf"/>
</dbReference>
<comment type="similarity">
    <text evidence="3">Belongs to the glycosyl hydrolase 2 family.</text>
</comment>
<reference evidence="14" key="1">
    <citation type="submission" date="2022-01" db="EMBL/GenBank/DDBJ databases">
        <title>Genome Sequence Resource for Two Populations of Ditylenchus destructor, the Migratory Endoparasitic Phytonematode.</title>
        <authorList>
            <person name="Zhang H."/>
            <person name="Lin R."/>
            <person name="Xie B."/>
        </authorList>
    </citation>
    <scope>NUCLEOTIDE SEQUENCE</scope>
    <source>
        <strain evidence="14">BazhouSP</strain>
    </source>
</reference>
<keyword evidence="5 11" id="KW-0732">Signal</keyword>
<dbReference type="InterPro" id="IPR006103">
    <property type="entry name" value="Glyco_hydro_2_cat"/>
</dbReference>
<evidence type="ECO:0000259" key="12">
    <source>
        <dbReference type="Pfam" id="PF02836"/>
    </source>
</evidence>
<evidence type="ECO:0000256" key="7">
    <source>
        <dbReference type="ARBA" id="ARBA00023180"/>
    </source>
</evidence>
<dbReference type="EMBL" id="JAKKPZ010000083">
    <property type="protein sequence ID" value="KAI1703379.1"/>
    <property type="molecule type" value="Genomic_DNA"/>
</dbReference>
<dbReference type="GO" id="GO:0006516">
    <property type="term" value="P:glycoprotein catabolic process"/>
    <property type="evidence" value="ECO:0007669"/>
    <property type="project" value="TreeGrafter"/>
</dbReference>
<dbReference type="FunFam" id="3.20.20.80:FF:000050">
    <property type="entry name" value="Beta-mannosidase B"/>
    <property type="match status" value="1"/>
</dbReference>
<dbReference type="FunFam" id="2.60.120.260:FF:000060">
    <property type="entry name" value="Probable beta-mannosidase"/>
    <property type="match status" value="1"/>
</dbReference>
<keyword evidence="8" id="KW-0458">Lysosome</keyword>
<evidence type="ECO:0000256" key="10">
    <source>
        <dbReference type="ARBA" id="ARBA00033445"/>
    </source>
</evidence>
<evidence type="ECO:0000256" key="11">
    <source>
        <dbReference type="SAM" id="SignalP"/>
    </source>
</evidence>
<evidence type="ECO:0000256" key="8">
    <source>
        <dbReference type="ARBA" id="ARBA00023228"/>
    </source>
</evidence>
<dbReference type="Pfam" id="PF22666">
    <property type="entry name" value="Glyco_hydro_2_N2"/>
    <property type="match status" value="1"/>
</dbReference>
<dbReference type="InterPro" id="IPR017853">
    <property type="entry name" value="GH"/>
</dbReference>
<keyword evidence="6" id="KW-0378">Hydrolase</keyword>
<keyword evidence="7" id="KW-0325">Glycoprotein</keyword>
<evidence type="ECO:0000256" key="2">
    <source>
        <dbReference type="ARBA" id="ARBA00004371"/>
    </source>
</evidence>
<feature type="signal peptide" evidence="11">
    <location>
        <begin position="1"/>
        <end position="31"/>
    </location>
</feature>
<dbReference type="InterPro" id="IPR050887">
    <property type="entry name" value="Beta-mannosidase_GH2"/>
</dbReference>
<feature type="domain" description="Glycoside hydrolase family 2 catalytic" evidence="12">
    <location>
        <begin position="370"/>
        <end position="503"/>
    </location>
</feature>